<dbReference type="HOGENOM" id="CLU_038343_5_1_5"/>
<dbReference type="RefSeq" id="WP_011389241.1">
    <property type="nucleotide sequence ID" value="NC_007643.1"/>
</dbReference>
<dbReference type="AlphaFoldDB" id="Q2RUA7"/>
<dbReference type="STRING" id="269796.Rru_A1487"/>
<evidence type="ECO:0000313" key="6">
    <source>
        <dbReference type="Proteomes" id="UP000001929"/>
    </source>
</evidence>
<dbReference type="InterPro" id="IPR049712">
    <property type="entry name" value="Poly_export"/>
</dbReference>
<name>Q2RUA7_RHORT</name>
<feature type="domain" description="Polysaccharide export protein N-terminal" evidence="3">
    <location>
        <begin position="42"/>
        <end position="113"/>
    </location>
</feature>
<dbReference type="Gene3D" id="3.30.1950.10">
    <property type="entry name" value="wza like domain"/>
    <property type="match status" value="1"/>
</dbReference>
<feature type="domain" description="Soluble ligand binding" evidence="4">
    <location>
        <begin position="120"/>
        <end position="168"/>
    </location>
</feature>
<evidence type="ECO:0000256" key="1">
    <source>
        <dbReference type="ARBA" id="ARBA00022729"/>
    </source>
</evidence>
<dbReference type="Pfam" id="PF02563">
    <property type="entry name" value="Poly_export"/>
    <property type="match status" value="1"/>
</dbReference>
<dbReference type="PATRIC" id="fig|269796.9.peg.1559"/>
<dbReference type="KEGG" id="rru:Rru_A1487"/>
<dbReference type="Pfam" id="PF10531">
    <property type="entry name" value="SLBB"/>
    <property type="match status" value="1"/>
</dbReference>
<dbReference type="InterPro" id="IPR019554">
    <property type="entry name" value="Soluble_ligand-bd"/>
</dbReference>
<protein>
    <submittedName>
        <fullName evidence="5">Polysaccharide export protein</fullName>
    </submittedName>
</protein>
<dbReference type="Proteomes" id="UP000001929">
    <property type="component" value="Chromosome"/>
</dbReference>
<evidence type="ECO:0000313" key="5">
    <source>
        <dbReference type="EMBL" id="ABC22288.1"/>
    </source>
</evidence>
<organism evidence="5 6">
    <name type="scientific">Rhodospirillum rubrum (strain ATCC 11170 / ATH 1.1.1 / DSM 467 / LMG 4362 / NCIMB 8255 / S1)</name>
    <dbReference type="NCBI Taxonomy" id="269796"/>
    <lineage>
        <taxon>Bacteria</taxon>
        <taxon>Pseudomonadati</taxon>
        <taxon>Pseudomonadota</taxon>
        <taxon>Alphaproteobacteria</taxon>
        <taxon>Rhodospirillales</taxon>
        <taxon>Rhodospirillaceae</taxon>
        <taxon>Rhodospirillum</taxon>
    </lineage>
</organism>
<evidence type="ECO:0000256" key="2">
    <source>
        <dbReference type="SAM" id="SignalP"/>
    </source>
</evidence>
<dbReference type="EMBL" id="CP000230">
    <property type="protein sequence ID" value="ABC22288.1"/>
    <property type="molecule type" value="Genomic_DNA"/>
</dbReference>
<gene>
    <name evidence="5" type="ordered locus">Rru_A1487</name>
</gene>
<feature type="signal peptide" evidence="2">
    <location>
        <begin position="1"/>
        <end position="20"/>
    </location>
</feature>
<sequence length="193" mass="20801">MTLSKSLCTTLVVAASLGLAACAGPSLPDREAPRAIANVKDGNLLVPGNHIRITVFNEPNLSGEFIIDSTGNLAMPLIGDITAAGVTTQALAGRIADKIRGENYLRDPRVTVESSSLRPVYVMGEVRGPGEFLYIDGMTVLSAIARAGGYDYRAREGQVLLIRQEDGKPVDYRAEEYTPVQPGDIVRVLERRF</sequence>
<dbReference type="GO" id="GO:0015159">
    <property type="term" value="F:polysaccharide transmembrane transporter activity"/>
    <property type="evidence" value="ECO:0007669"/>
    <property type="project" value="InterPro"/>
</dbReference>
<dbReference type="InterPro" id="IPR003715">
    <property type="entry name" value="Poly_export_N"/>
</dbReference>
<keyword evidence="1 2" id="KW-0732">Signal</keyword>
<accession>Q2RUA7</accession>
<reference evidence="5 6" key="1">
    <citation type="journal article" date="2011" name="Stand. Genomic Sci.">
        <title>Complete genome sequence of Rhodospirillum rubrum type strain (S1).</title>
        <authorList>
            <person name="Munk A.C."/>
            <person name="Copeland A."/>
            <person name="Lucas S."/>
            <person name="Lapidus A."/>
            <person name="Del Rio T.G."/>
            <person name="Barry K."/>
            <person name="Detter J.C."/>
            <person name="Hammon N."/>
            <person name="Israni S."/>
            <person name="Pitluck S."/>
            <person name="Brettin T."/>
            <person name="Bruce D."/>
            <person name="Han C."/>
            <person name="Tapia R."/>
            <person name="Gilna P."/>
            <person name="Schmutz J."/>
            <person name="Larimer F."/>
            <person name="Land M."/>
            <person name="Kyrpides N.C."/>
            <person name="Mavromatis K."/>
            <person name="Richardson P."/>
            <person name="Rohde M."/>
            <person name="Goker M."/>
            <person name="Klenk H.P."/>
            <person name="Zhang Y."/>
            <person name="Roberts G.P."/>
            <person name="Reslewic S."/>
            <person name="Schwartz D.C."/>
        </authorList>
    </citation>
    <scope>NUCLEOTIDE SEQUENCE [LARGE SCALE GENOMIC DNA]</scope>
    <source>
        <strain evidence="6">ATCC 11170 / ATH 1.1.1 / DSM 467 / LMG 4362 / NCIMB 8255 / S1</strain>
    </source>
</reference>
<feature type="chain" id="PRO_5004214651" evidence="2">
    <location>
        <begin position="21"/>
        <end position="193"/>
    </location>
</feature>
<dbReference type="PANTHER" id="PTHR33619:SF3">
    <property type="entry name" value="POLYSACCHARIDE EXPORT PROTEIN GFCE-RELATED"/>
    <property type="match status" value="1"/>
</dbReference>
<dbReference type="PANTHER" id="PTHR33619">
    <property type="entry name" value="POLYSACCHARIDE EXPORT PROTEIN GFCE-RELATED"/>
    <property type="match status" value="1"/>
</dbReference>
<dbReference type="eggNOG" id="COG1596">
    <property type="taxonomic scope" value="Bacteria"/>
</dbReference>
<evidence type="ECO:0000259" key="3">
    <source>
        <dbReference type="Pfam" id="PF02563"/>
    </source>
</evidence>
<dbReference type="PhylomeDB" id="Q2RUA7"/>
<dbReference type="PROSITE" id="PS51257">
    <property type="entry name" value="PROKAR_LIPOPROTEIN"/>
    <property type="match status" value="1"/>
</dbReference>
<keyword evidence="6" id="KW-1185">Reference proteome</keyword>
<dbReference type="Gene3D" id="3.10.560.10">
    <property type="entry name" value="Outer membrane lipoprotein wza domain like"/>
    <property type="match status" value="1"/>
</dbReference>
<evidence type="ECO:0000259" key="4">
    <source>
        <dbReference type="Pfam" id="PF10531"/>
    </source>
</evidence>
<proteinExistence type="predicted"/>
<dbReference type="EnsemblBacteria" id="ABC22288">
    <property type="protein sequence ID" value="ABC22288"/>
    <property type="gene ID" value="Rru_A1487"/>
</dbReference>